<evidence type="ECO:0000313" key="2">
    <source>
        <dbReference type="EMBL" id="TQM73568.1"/>
    </source>
</evidence>
<evidence type="ECO:0000259" key="1">
    <source>
        <dbReference type="PROSITE" id="PS51186"/>
    </source>
</evidence>
<dbReference type="CDD" id="cd04301">
    <property type="entry name" value="NAT_SF"/>
    <property type="match status" value="1"/>
</dbReference>
<keyword evidence="2" id="KW-0808">Transferase</keyword>
<organism evidence="2 3">
    <name type="scientific">Thermopolyspora flexuosa</name>
    <dbReference type="NCBI Taxonomy" id="103836"/>
    <lineage>
        <taxon>Bacteria</taxon>
        <taxon>Bacillati</taxon>
        <taxon>Actinomycetota</taxon>
        <taxon>Actinomycetes</taxon>
        <taxon>Streptosporangiales</taxon>
        <taxon>Streptosporangiaceae</taxon>
        <taxon>Thermopolyspora</taxon>
    </lineage>
</organism>
<evidence type="ECO:0000313" key="3">
    <source>
        <dbReference type="Proteomes" id="UP000319213"/>
    </source>
</evidence>
<dbReference type="OrthoDB" id="3700890at2"/>
<comment type="caution">
    <text evidence="2">The sequence shown here is derived from an EMBL/GenBank/DDBJ whole genome shotgun (WGS) entry which is preliminary data.</text>
</comment>
<reference evidence="2 3" key="1">
    <citation type="submission" date="2019-06" db="EMBL/GenBank/DDBJ databases">
        <title>Sequencing the genomes of 1000 actinobacteria strains.</title>
        <authorList>
            <person name="Klenk H.-P."/>
        </authorList>
    </citation>
    <scope>NUCLEOTIDE SEQUENCE [LARGE SCALE GENOMIC DNA]</scope>
    <source>
        <strain evidence="2 3">DSM 43186</strain>
    </source>
</reference>
<protein>
    <submittedName>
        <fullName evidence="2">Acetyltransferase (GNAT) family protein</fullName>
    </submittedName>
</protein>
<dbReference type="InterPro" id="IPR016181">
    <property type="entry name" value="Acyl_CoA_acyltransferase"/>
</dbReference>
<gene>
    <name evidence="2" type="ORF">FHX40_0216</name>
</gene>
<sequence length="250" mass="26557">MRELKSADEVRSACADDALIMWAAQGMKPGVRAWAAGNAVAVAAPDLFRRDRIIVIGDPGPAAGLVRHALAECGPTFRVVGDEPFVRELTARLPELESYVVFDWMDTDRLTPPGPYGTAASADGVAVRWLDPDEDPKVANLLEVASPTSWAQPGLPGVRRWAGAWRDGELVACAADAWSSPTVGLIAGVATAPAHRGRRYAEAVCRHIATALLAAHGRVALMVDADNHAAIRVYTRLGLTRRGIAAARVG</sequence>
<dbReference type="PROSITE" id="PS51186">
    <property type="entry name" value="GNAT"/>
    <property type="match status" value="1"/>
</dbReference>
<dbReference type="EMBL" id="VFPQ01000001">
    <property type="protein sequence ID" value="TQM73568.1"/>
    <property type="molecule type" value="Genomic_DNA"/>
</dbReference>
<dbReference type="AlphaFoldDB" id="A0A543ISM7"/>
<dbReference type="RefSeq" id="WP_142257864.1">
    <property type="nucleotide sequence ID" value="NZ_BMPV01000004.1"/>
</dbReference>
<keyword evidence="3" id="KW-1185">Reference proteome</keyword>
<dbReference type="InterPro" id="IPR000182">
    <property type="entry name" value="GNAT_dom"/>
</dbReference>
<dbReference type="GO" id="GO:0016747">
    <property type="term" value="F:acyltransferase activity, transferring groups other than amino-acyl groups"/>
    <property type="evidence" value="ECO:0007669"/>
    <property type="project" value="InterPro"/>
</dbReference>
<dbReference type="Pfam" id="PF00583">
    <property type="entry name" value="Acetyltransf_1"/>
    <property type="match status" value="1"/>
</dbReference>
<dbReference type="Gene3D" id="3.40.630.30">
    <property type="match status" value="1"/>
</dbReference>
<feature type="domain" description="N-acetyltransferase" evidence="1">
    <location>
        <begin position="125"/>
        <end position="250"/>
    </location>
</feature>
<proteinExistence type="predicted"/>
<dbReference type="Proteomes" id="UP000319213">
    <property type="component" value="Unassembled WGS sequence"/>
</dbReference>
<dbReference type="SUPFAM" id="SSF55729">
    <property type="entry name" value="Acyl-CoA N-acyltransferases (Nat)"/>
    <property type="match status" value="1"/>
</dbReference>
<name>A0A543ISM7_9ACTN</name>
<accession>A0A543ISM7</accession>